<dbReference type="PANTHER" id="PTHR30619:SF1">
    <property type="entry name" value="RECOMBINATION PROTEIN 2"/>
    <property type="match status" value="1"/>
</dbReference>
<keyword evidence="2" id="KW-1185">Reference proteome</keyword>
<proteinExistence type="predicted"/>
<dbReference type="Pfam" id="PF00753">
    <property type="entry name" value="Lactamase_B"/>
    <property type="match status" value="1"/>
</dbReference>
<dbReference type="AlphaFoldDB" id="A0A402CU24"/>
<dbReference type="Gene3D" id="3.60.15.10">
    <property type="entry name" value="Ribonuclease Z/Hydroxyacylglutathione hydrolase-like"/>
    <property type="match status" value="1"/>
</dbReference>
<reference evidence="1 2" key="1">
    <citation type="journal article" date="2019" name="Int. J. Syst. Evol. Microbiol.">
        <title>Capsulimonas corticalis gen. nov., sp. nov., an aerobic capsulated bacterium, of a novel bacterial order, Capsulimonadales ord. nov., of the class Armatimonadia of the phylum Armatimonadetes.</title>
        <authorList>
            <person name="Li J."/>
            <person name="Kudo C."/>
            <person name="Tonouchi A."/>
        </authorList>
    </citation>
    <scope>NUCLEOTIDE SEQUENCE [LARGE SCALE GENOMIC DNA]</scope>
    <source>
        <strain evidence="1 2">AX-7</strain>
    </source>
</reference>
<organism evidence="1 2">
    <name type="scientific">Capsulimonas corticalis</name>
    <dbReference type="NCBI Taxonomy" id="2219043"/>
    <lineage>
        <taxon>Bacteria</taxon>
        <taxon>Bacillati</taxon>
        <taxon>Armatimonadota</taxon>
        <taxon>Armatimonadia</taxon>
        <taxon>Capsulimonadales</taxon>
        <taxon>Capsulimonadaceae</taxon>
        <taxon>Capsulimonas</taxon>
    </lineage>
</organism>
<dbReference type="EMBL" id="AP025739">
    <property type="protein sequence ID" value="BDI28815.1"/>
    <property type="molecule type" value="Genomic_DNA"/>
</dbReference>
<dbReference type="InterPro" id="IPR052159">
    <property type="entry name" value="Competence_DNA_uptake"/>
</dbReference>
<dbReference type="InterPro" id="IPR035681">
    <property type="entry name" value="ComA-like_MBL"/>
</dbReference>
<dbReference type="Proteomes" id="UP000287394">
    <property type="component" value="Chromosome"/>
</dbReference>
<gene>
    <name evidence="1" type="ORF">CCAX7_008660</name>
</gene>
<name>A0A402CU24_9BACT</name>
<dbReference type="SMART" id="SM00849">
    <property type="entry name" value="Lactamase_B"/>
    <property type="match status" value="1"/>
</dbReference>
<evidence type="ECO:0000313" key="1">
    <source>
        <dbReference type="EMBL" id="BDI28815.1"/>
    </source>
</evidence>
<dbReference type="CDD" id="cd07731">
    <property type="entry name" value="ComA-like_MBL-fold"/>
    <property type="match status" value="1"/>
</dbReference>
<sequence>MWIVALSLLLTSCAHDPDAGKLRVTVIDVGQGDSILIETPTGHAMLIDGGGSNRDDEGDPRHVGLRTVVPYLRYRGIDHLDAIVLTHPHADHVGGLPDILREVHTDTVLDGTTLPFPSPAYAAFLTEVRNRHIPYRRVVRGTHLDFGDGVTADALNPPTGLPYGTATDNATMNNYSAVFLLSYGKTHMLLDGDAQLEAEENMLAAYPNLQADALKCGHHGAANATSDAWLDRVRPRYAAISCGLHNPFHHPNPATLARLKAHGVQAYVTATDGAVIFVSDGARVTATGAVKRSE</sequence>
<dbReference type="InterPro" id="IPR036866">
    <property type="entry name" value="RibonucZ/Hydroxyglut_hydro"/>
</dbReference>
<dbReference type="InterPro" id="IPR001279">
    <property type="entry name" value="Metallo-B-lactamas"/>
</dbReference>
<protein>
    <submittedName>
        <fullName evidence="1">Uncharacterized protein</fullName>
    </submittedName>
</protein>
<accession>A0A402CU24</accession>
<evidence type="ECO:0000313" key="2">
    <source>
        <dbReference type="Proteomes" id="UP000287394"/>
    </source>
</evidence>
<dbReference type="PANTHER" id="PTHR30619">
    <property type="entry name" value="DNA INTERNALIZATION/COMPETENCE PROTEIN COMEC/REC2"/>
    <property type="match status" value="1"/>
</dbReference>
<dbReference type="SUPFAM" id="SSF56281">
    <property type="entry name" value="Metallo-hydrolase/oxidoreductase"/>
    <property type="match status" value="1"/>
</dbReference>
<dbReference type="KEGG" id="ccot:CCAX7_008660"/>